<dbReference type="OrthoDB" id="1926878at2759"/>
<keyword evidence="3 10" id="KW-0235">DNA replication</keyword>
<feature type="compositionally biased region" description="Basic residues" evidence="11">
    <location>
        <begin position="9"/>
        <end position="23"/>
    </location>
</feature>
<dbReference type="Gene3D" id="1.10.8.60">
    <property type="match status" value="1"/>
</dbReference>
<dbReference type="GO" id="GO:0003688">
    <property type="term" value="F:DNA replication origin binding"/>
    <property type="evidence" value="ECO:0007669"/>
    <property type="project" value="TreeGrafter"/>
</dbReference>
<dbReference type="Pfam" id="PF01426">
    <property type="entry name" value="BAH"/>
    <property type="match status" value="1"/>
</dbReference>
<accession>A0A8H5MDR3</accession>
<dbReference type="SUPFAM" id="SSF52540">
    <property type="entry name" value="P-loop containing nucleoside triphosphate hydrolases"/>
    <property type="match status" value="1"/>
</dbReference>
<dbReference type="InterPro" id="IPR027417">
    <property type="entry name" value="P-loop_NTPase"/>
</dbReference>
<dbReference type="CDD" id="cd04370">
    <property type="entry name" value="BAH"/>
    <property type="match status" value="1"/>
</dbReference>
<evidence type="ECO:0000256" key="6">
    <source>
        <dbReference type="ARBA" id="ARBA00022840"/>
    </source>
</evidence>
<comment type="function">
    <text evidence="10">Component of the origin recognition complex (ORC) that binds origins of replication. DNA-binding is ATP-dependent, however specific DNA sequences that define origins of replication have not been identified so far. ORC is required to assemble the pre-replication complex necessary to initiate DNA replication.</text>
</comment>
<dbReference type="GO" id="GO:0003682">
    <property type="term" value="F:chromatin binding"/>
    <property type="evidence" value="ECO:0007669"/>
    <property type="project" value="InterPro"/>
</dbReference>
<dbReference type="PANTHER" id="PTHR10763:SF23">
    <property type="entry name" value="ORIGIN RECOGNITION COMPLEX SUBUNIT 1"/>
    <property type="match status" value="1"/>
</dbReference>
<feature type="compositionally biased region" description="Basic residues" evidence="11">
    <location>
        <begin position="292"/>
        <end position="304"/>
    </location>
</feature>
<comment type="similarity">
    <text evidence="2 10">Belongs to the ORC1 family.</text>
</comment>
<proteinExistence type="inferred from homology"/>
<evidence type="ECO:0000256" key="5">
    <source>
        <dbReference type="ARBA" id="ARBA00022741"/>
    </source>
</evidence>
<keyword evidence="14" id="KW-1185">Reference proteome</keyword>
<feature type="compositionally biased region" description="Acidic residues" evidence="11">
    <location>
        <begin position="388"/>
        <end position="397"/>
    </location>
</feature>
<feature type="region of interest" description="Disordered" evidence="11">
    <location>
        <begin position="1"/>
        <end position="31"/>
    </location>
</feature>
<evidence type="ECO:0000256" key="9">
    <source>
        <dbReference type="ARBA" id="ARBA00023242"/>
    </source>
</evidence>
<keyword evidence="6 10" id="KW-0067">ATP-binding</keyword>
<dbReference type="InterPro" id="IPR054425">
    <property type="entry name" value="Cdc6_ORC1-like_ATPase_lid"/>
</dbReference>
<evidence type="ECO:0000256" key="1">
    <source>
        <dbReference type="ARBA" id="ARBA00004123"/>
    </source>
</evidence>
<evidence type="ECO:0000313" key="13">
    <source>
        <dbReference type="EMBL" id="KAF5389916.1"/>
    </source>
</evidence>
<evidence type="ECO:0000256" key="11">
    <source>
        <dbReference type="SAM" id="MobiDB-lite"/>
    </source>
</evidence>
<dbReference type="PROSITE" id="PS51038">
    <property type="entry name" value="BAH"/>
    <property type="match status" value="1"/>
</dbReference>
<dbReference type="GO" id="GO:0046872">
    <property type="term" value="F:metal ion binding"/>
    <property type="evidence" value="ECO:0007669"/>
    <property type="project" value="UniProtKB-KW"/>
</dbReference>
<evidence type="ECO:0000313" key="14">
    <source>
        <dbReference type="Proteomes" id="UP000518752"/>
    </source>
</evidence>
<sequence>MATFSTPRRSTRLTHQRIVHSPKKAVDSQDHQWAHPQSLFARTLDPDLDLLADDRDHLENLDEEEINGLETRFYDGLKVSLAKGKGKKNSSSSSTTYFIGDTVLIQSSNRLPSVAVIVDMWETNLFKKGVENMRVRVHWFDRPSDLPAIRAKRYHHDNEIYYTLSETTILFPTAIISPCTVEKGEAHAEPSRTGRYTIKSEREVNQEFQCLLAVDARRGIFYEFDWTVHSEQALDAREDMSDRDWGTGKSWNVTVKSEYKESKAKQSKPLASPRKRAKLEHELETEKERPKPTPKRPLPKKKTTSKTSPSKSAKRFIDTEESDAGQKTPTRSSKKPAVKANKRAKVQAKLSPAESSSSGNEGEEVYQPSDTEEEEEEELDSVASEPEPSSEDDEGDESPSRKRKRATAMISTPRKPRGRTIAQPTPTSKKVLSRRNRSITGSPSKKRTLPVKSQNTYAAHDNAFRSLPEDPWLRAMHALHVGSRPDALPCREAEFEQVQSDVAQLLEEGSGGCIYISGVPGTGKTATVHAVIRELKRMAENNEVNPFTYCEINGLRIPEPSAAYTLLWEVVSGHDVAKDGHLKMSAKESLKFLTRHFSGGGGRSRGSGGHACVVLMDELDQVITAKQDVVYNFFNWPTIAGSKLVVIAVANTMDLPERLTGRVRSRLGMQRINFEPYKTRQLEEIVKARLASANDSLPSKKALELLTPDAVKFIAMKISSISGDARRALDVCRRTLELMRPKGTAARTNDVKDVIKEMQNSPPQHARLRYQHLIYVDSLTADGDPTRKPSTNELRKILESLVASRAILLEEGGGAIRKAEAERKVVLNLDQSEVESALFEMNDTWKQKLGQS</sequence>
<dbReference type="Gene3D" id="2.30.30.490">
    <property type="match status" value="1"/>
</dbReference>
<keyword evidence="8 10" id="KW-0238">DNA-binding</keyword>
<dbReference type="InterPro" id="IPR050311">
    <property type="entry name" value="ORC1/CDC6"/>
</dbReference>
<feature type="compositionally biased region" description="Basic and acidic residues" evidence="11">
    <location>
        <begin position="279"/>
        <end position="291"/>
    </location>
</feature>
<dbReference type="InterPro" id="IPR003959">
    <property type="entry name" value="ATPase_AAA_core"/>
</dbReference>
<keyword evidence="7" id="KW-0460">Magnesium</keyword>
<evidence type="ECO:0000256" key="3">
    <source>
        <dbReference type="ARBA" id="ARBA00022705"/>
    </source>
</evidence>
<dbReference type="AlphaFoldDB" id="A0A8H5MDR3"/>
<dbReference type="CDD" id="cd00009">
    <property type="entry name" value="AAA"/>
    <property type="match status" value="1"/>
</dbReference>
<dbReference type="Proteomes" id="UP000518752">
    <property type="component" value="Unassembled WGS sequence"/>
</dbReference>
<comment type="caution">
    <text evidence="13">The sequence shown here is derived from an EMBL/GenBank/DDBJ whole genome shotgun (WGS) entry which is preliminary data.</text>
</comment>
<dbReference type="InterPro" id="IPR003593">
    <property type="entry name" value="AAA+_ATPase"/>
</dbReference>
<protein>
    <recommendedName>
        <fullName evidence="10">Origin recognition complex subunit 1</fullName>
    </recommendedName>
</protein>
<dbReference type="GO" id="GO:0005664">
    <property type="term" value="C:nuclear origin of replication recognition complex"/>
    <property type="evidence" value="ECO:0007669"/>
    <property type="project" value="TreeGrafter"/>
</dbReference>
<dbReference type="Gene3D" id="3.40.50.300">
    <property type="entry name" value="P-loop containing nucleotide triphosphate hydrolases"/>
    <property type="match status" value="1"/>
</dbReference>
<keyword evidence="4" id="KW-0479">Metal-binding</keyword>
<gene>
    <name evidence="13" type="ORF">D9757_003685</name>
</gene>
<feature type="domain" description="BAH" evidence="12">
    <location>
        <begin position="95"/>
        <end position="225"/>
    </location>
</feature>
<dbReference type="GO" id="GO:0005524">
    <property type="term" value="F:ATP binding"/>
    <property type="evidence" value="ECO:0007669"/>
    <property type="project" value="UniProtKB-KW"/>
</dbReference>
<evidence type="ECO:0000259" key="12">
    <source>
        <dbReference type="PROSITE" id="PS51038"/>
    </source>
</evidence>
<keyword evidence="9 10" id="KW-0539">Nucleus</keyword>
<evidence type="ECO:0000256" key="7">
    <source>
        <dbReference type="ARBA" id="ARBA00022842"/>
    </source>
</evidence>
<dbReference type="GO" id="GO:0006270">
    <property type="term" value="P:DNA replication initiation"/>
    <property type="evidence" value="ECO:0007669"/>
    <property type="project" value="TreeGrafter"/>
</dbReference>
<dbReference type="GO" id="GO:0016887">
    <property type="term" value="F:ATP hydrolysis activity"/>
    <property type="evidence" value="ECO:0007669"/>
    <property type="project" value="InterPro"/>
</dbReference>
<dbReference type="Pfam" id="PF22606">
    <property type="entry name" value="Cdc6-ORC-like_ATPase_lid"/>
    <property type="match status" value="1"/>
</dbReference>
<feature type="compositionally biased region" description="Basic residues" evidence="11">
    <location>
        <begin position="332"/>
        <end position="346"/>
    </location>
</feature>
<comment type="subunit">
    <text evidence="10">ORC is composed of six subunits.</text>
</comment>
<feature type="compositionally biased region" description="Acidic residues" evidence="11">
    <location>
        <begin position="370"/>
        <end position="380"/>
    </location>
</feature>
<reference evidence="13 14" key="1">
    <citation type="journal article" date="2020" name="ISME J.">
        <title>Uncovering the hidden diversity of litter-decomposition mechanisms in mushroom-forming fungi.</title>
        <authorList>
            <person name="Floudas D."/>
            <person name="Bentzer J."/>
            <person name="Ahren D."/>
            <person name="Johansson T."/>
            <person name="Persson P."/>
            <person name="Tunlid A."/>
        </authorList>
    </citation>
    <scope>NUCLEOTIDE SEQUENCE [LARGE SCALE GENOMIC DNA]</scope>
    <source>
        <strain evidence="13 14">CBS 406.79</strain>
    </source>
</reference>
<organism evidence="13 14">
    <name type="scientific">Collybiopsis confluens</name>
    <dbReference type="NCBI Taxonomy" id="2823264"/>
    <lineage>
        <taxon>Eukaryota</taxon>
        <taxon>Fungi</taxon>
        <taxon>Dikarya</taxon>
        <taxon>Basidiomycota</taxon>
        <taxon>Agaricomycotina</taxon>
        <taxon>Agaricomycetes</taxon>
        <taxon>Agaricomycetidae</taxon>
        <taxon>Agaricales</taxon>
        <taxon>Marasmiineae</taxon>
        <taxon>Omphalotaceae</taxon>
        <taxon>Collybiopsis</taxon>
    </lineage>
</organism>
<dbReference type="FunFam" id="3.40.50.300:FF:000199">
    <property type="entry name" value="Origin recognition complex subunit 1"/>
    <property type="match status" value="1"/>
</dbReference>
<evidence type="ECO:0000256" key="10">
    <source>
        <dbReference type="RuleBase" id="RU365058"/>
    </source>
</evidence>
<dbReference type="SMART" id="SM00439">
    <property type="entry name" value="BAH"/>
    <property type="match status" value="1"/>
</dbReference>
<evidence type="ECO:0000256" key="2">
    <source>
        <dbReference type="ARBA" id="ARBA00008398"/>
    </source>
</evidence>
<dbReference type="InterPro" id="IPR043151">
    <property type="entry name" value="BAH_sf"/>
</dbReference>
<dbReference type="InterPro" id="IPR001025">
    <property type="entry name" value="BAH_dom"/>
</dbReference>
<dbReference type="EMBL" id="JAACJN010000019">
    <property type="protein sequence ID" value="KAF5389916.1"/>
    <property type="molecule type" value="Genomic_DNA"/>
</dbReference>
<feature type="region of interest" description="Disordered" evidence="11">
    <location>
        <begin position="258"/>
        <end position="451"/>
    </location>
</feature>
<dbReference type="PANTHER" id="PTHR10763">
    <property type="entry name" value="CELL DIVISION CONTROL PROTEIN 6-RELATED"/>
    <property type="match status" value="1"/>
</dbReference>
<evidence type="ECO:0000256" key="4">
    <source>
        <dbReference type="ARBA" id="ARBA00022723"/>
    </source>
</evidence>
<evidence type="ECO:0000256" key="8">
    <source>
        <dbReference type="ARBA" id="ARBA00023125"/>
    </source>
</evidence>
<comment type="subcellular location">
    <subcellularLocation>
        <location evidence="1 10">Nucleus</location>
    </subcellularLocation>
</comment>
<dbReference type="GO" id="GO:0033314">
    <property type="term" value="P:mitotic DNA replication checkpoint signaling"/>
    <property type="evidence" value="ECO:0007669"/>
    <property type="project" value="TreeGrafter"/>
</dbReference>
<name>A0A8H5MDR3_9AGAR</name>
<dbReference type="Pfam" id="PF00004">
    <property type="entry name" value="AAA"/>
    <property type="match status" value="1"/>
</dbReference>
<dbReference type="SMART" id="SM00382">
    <property type="entry name" value="AAA"/>
    <property type="match status" value="1"/>
</dbReference>
<keyword evidence="5 10" id="KW-0547">Nucleotide-binding</keyword>